<dbReference type="Gene3D" id="2.60.40.1120">
    <property type="entry name" value="Carboxypeptidase-like, regulatory domain"/>
    <property type="match status" value="1"/>
</dbReference>
<dbReference type="SUPFAM" id="SSF49464">
    <property type="entry name" value="Carboxypeptidase regulatory domain-like"/>
    <property type="match status" value="1"/>
</dbReference>
<dbReference type="GO" id="GO:0004180">
    <property type="term" value="F:carboxypeptidase activity"/>
    <property type="evidence" value="ECO:0007669"/>
    <property type="project" value="UniProtKB-KW"/>
</dbReference>
<keyword evidence="1" id="KW-0732">Signal</keyword>
<dbReference type="AlphaFoldDB" id="A0A1H2TUG4"/>
<proteinExistence type="predicted"/>
<reference evidence="2 3" key="1">
    <citation type="submission" date="2016-10" db="EMBL/GenBank/DDBJ databases">
        <authorList>
            <person name="Varghese N."/>
            <person name="Submissions S."/>
        </authorList>
    </citation>
    <scope>NUCLEOTIDE SEQUENCE [LARGE SCALE GENOMIC DNA]</scope>
    <source>
        <strain evidence="2 3">DSM 11449</strain>
    </source>
</reference>
<keyword evidence="2" id="KW-0378">Hydrolase</keyword>
<dbReference type="Proteomes" id="UP000182771">
    <property type="component" value="Unassembled WGS sequence"/>
</dbReference>
<feature type="chain" id="PRO_5028877635" evidence="1">
    <location>
        <begin position="22"/>
        <end position="132"/>
    </location>
</feature>
<evidence type="ECO:0000313" key="3">
    <source>
        <dbReference type="Proteomes" id="UP000182771"/>
    </source>
</evidence>
<dbReference type="OrthoDB" id="9953283at2"/>
<accession>A0A1H2TUG4</accession>
<dbReference type="RefSeq" id="WP_016420107.1">
    <property type="nucleotide sequence ID" value="NZ_FNND01000002.1"/>
</dbReference>
<keyword evidence="2" id="KW-0645">Protease</keyword>
<organism evidence="2 3">
    <name type="scientific">Capnocytophaga granulosa</name>
    <dbReference type="NCBI Taxonomy" id="45242"/>
    <lineage>
        <taxon>Bacteria</taxon>
        <taxon>Pseudomonadati</taxon>
        <taxon>Bacteroidota</taxon>
        <taxon>Flavobacteriia</taxon>
        <taxon>Flavobacteriales</taxon>
        <taxon>Flavobacteriaceae</taxon>
        <taxon>Capnocytophaga</taxon>
    </lineage>
</organism>
<evidence type="ECO:0000256" key="1">
    <source>
        <dbReference type="SAM" id="SignalP"/>
    </source>
</evidence>
<comment type="caution">
    <text evidence="2">The sequence shown here is derived from an EMBL/GenBank/DDBJ whole genome shotgun (WGS) entry which is preliminary data.</text>
</comment>
<evidence type="ECO:0000313" key="2">
    <source>
        <dbReference type="EMBL" id="SDW47441.1"/>
    </source>
</evidence>
<keyword evidence="3" id="KW-1185">Reference proteome</keyword>
<keyword evidence="2" id="KW-0121">Carboxypeptidase</keyword>
<dbReference type="GeneID" id="85016412"/>
<gene>
    <name evidence="2" type="ORF">SAMN05444420_102321</name>
</gene>
<name>A0A1H2TUG4_9FLAO</name>
<sequence>MKNSSISYIIALFLCSLACYAAAVLPNKTTQPLLSVSQQQTYKVSGTVIDAKTHTIIPEAIILLKNLTTGQENTYSCDQYGTYMVVLDVKQSYLLQATAKGYVSSEQIAFKENNNDPEQAPLKMLDFTLSKK</sequence>
<feature type="signal peptide" evidence="1">
    <location>
        <begin position="1"/>
        <end position="21"/>
    </location>
</feature>
<dbReference type="Pfam" id="PF13620">
    <property type="entry name" value="CarboxypepD_reg"/>
    <property type="match status" value="1"/>
</dbReference>
<protein>
    <submittedName>
        <fullName evidence="2">Carboxypeptidase regulatory-like domain-containing protein</fullName>
    </submittedName>
</protein>
<dbReference type="InterPro" id="IPR008969">
    <property type="entry name" value="CarboxyPept-like_regulatory"/>
</dbReference>
<dbReference type="EMBL" id="FNND01000002">
    <property type="protein sequence ID" value="SDW47441.1"/>
    <property type="molecule type" value="Genomic_DNA"/>
</dbReference>